<dbReference type="GO" id="GO:0004794">
    <property type="term" value="F:threonine deaminase activity"/>
    <property type="evidence" value="ECO:0007669"/>
    <property type="project" value="TreeGrafter"/>
</dbReference>
<evidence type="ECO:0000256" key="4">
    <source>
        <dbReference type="ARBA" id="ARBA00023239"/>
    </source>
</evidence>
<dbReference type="GO" id="GO:0006565">
    <property type="term" value="P:L-serine catabolic process"/>
    <property type="evidence" value="ECO:0007669"/>
    <property type="project" value="TreeGrafter"/>
</dbReference>
<protein>
    <submittedName>
        <fullName evidence="6">Hydroxyectoine utilization dehydratase EutB</fullName>
    </submittedName>
</protein>
<accession>A0A2U8GKZ3</accession>
<dbReference type="CDD" id="cd01562">
    <property type="entry name" value="Thr-dehyd"/>
    <property type="match status" value="1"/>
</dbReference>
<evidence type="ECO:0000256" key="2">
    <source>
        <dbReference type="ARBA" id="ARBA00010869"/>
    </source>
</evidence>
<dbReference type="InterPro" id="IPR014333">
    <property type="entry name" value="Ectoine_EutB"/>
</dbReference>
<keyword evidence="4" id="KW-0456">Lyase</keyword>
<evidence type="ECO:0000259" key="5">
    <source>
        <dbReference type="Pfam" id="PF00291"/>
    </source>
</evidence>
<dbReference type="GO" id="GO:0009097">
    <property type="term" value="P:isoleucine biosynthetic process"/>
    <property type="evidence" value="ECO:0007669"/>
    <property type="project" value="TreeGrafter"/>
</dbReference>
<dbReference type="NCBIfam" id="TIGR02991">
    <property type="entry name" value="ectoine_eutB"/>
    <property type="match status" value="1"/>
</dbReference>
<dbReference type="GO" id="GO:0030170">
    <property type="term" value="F:pyridoxal phosphate binding"/>
    <property type="evidence" value="ECO:0007669"/>
    <property type="project" value="InterPro"/>
</dbReference>
<dbReference type="GO" id="GO:0006567">
    <property type="term" value="P:L-threonine catabolic process"/>
    <property type="evidence" value="ECO:0007669"/>
    <property type="project" value="TreeGrafter"/>
</dbReference>
<dbReference type="PROSITE" id="PS00165">
    <property type="entry name" value="DEHYDRATASE_SER_THR"/>
    <property type="match status" value="1"/>
</dbReference>
<dbReference type="RefSeq" id="WP_108947832.1">
    <property type="nucleotide sequence ID" value="NZ_CP022187.1"/>
</dbReference>
<keyword evidence="7" id="KW-1185">Reference proteome</keyword>
<evidence type="ECO:0000256" key="3">
    <source>
        <dbReference type="ARBA" id="ARBA00022898"/>
    </source>
</evidence>
<dbReference type="Pfam" id="PF00291">
    <property type="entry name" value="PALP"/>
    <property type="match status" value="1"/>
</dbReference>
<dbReference type="GO" id="GO:0003941">
    <property type="term" value="F:L-serine ammonia-lyase activity"/>
    <property type="evidence" value="ECO:0007669"/>
    <property type="project" value="TreeGrafter"/>
</dbReference>
<dbReference type="NCBIfam" id="NF005680">
    <property type="entry name" value="PRK07476.1"/>
    <property type="match status" value="1"/>
</dbReference>
<keyword evidence="3" id="KW-0663">Pyridoxal phosphate</keyword>
<sequence length="330" mass="34884">MNWDIRLIDLYRARHRIRGRVLHTPLVASASLSGHIGTPVHLKLECHQITGSFKLRGATNALLALDDAARARGVIGVSTGNHGRALAHAAKQAGVRAVICMSRLVPSNKVDAIRALGAEVHIVGASQDEAEHEVARLVRTEGLTLLPPFDHRDVIAGQGTVGLEILDDLPAVDTVLVPLSGGGLLAGVALAMKSASRDIRVIGITMERGCAMHASLAAGHPVQVEELETLADSLGGGIGLDNRYTFGMARELVDETMLVSEEDIAQAIRHAYREEQLILEGSGAVGIAALLSGRVRAPGTTVVLASGANIDMALHRRLVCEQVEECATQP</sequence>
<dbReference type="AlphaFoldDB" id="A0A2U8GKZ3"/>
<dbReference type="InterPro" id="IPR036052">
    <property type="entry name" value="TrpB-like_PALP_sf"/>
</dbReference>
<dbReference type="InterPro" id="IPR001926">
    <property type="entry name" value="TrpB-like_PALP"/>
</dbReference>
<organism evidence="6 7">
    <name type="scientific">Parazoarcus communis</name>
    <dbReference type="NCBI Taxonomy" id="41977"/>
    <lineage>
        <taxon>Bacteria</taxon>
        <taxon>Pseudomonadati</taxon>
        <taxon>Pseudomonadota</taxon>
        <taxon>Betaproteobacteria</taxon>
        <taxon>Rhodocyclales</taxon>
        <taxon>Zoogloeaceae</taxon>
        <taxon>Parazoarcus</taxon>
    </lineage>
</organism>
<comment type="cofactor">
    <cofactor evidence="1">
        <name>pyridoxal 5'-phosphate</name>
        <dbReference type="ChEBI" id="CHEBI:597326"/>
    </cofactor>
</comment>
<dbReference type="PANTHER" id="PTHR48078:SF6">
    <property type="entry name" value="L-THREONINE DEHYDRATASE CATABOLIC TDCB"/>
    <property type="match status" value="1"/>
</dbReference>
<dbReference type="Proteomes" id="UP000244930">
    <property type="component" value="Chromosome"/>
</dbReference>
<gene>
    <name evidence="6" type="ORF">CEW83_01855</name>
</gene>
<feature type="domain" description="Tryptophan synthase beta chain-like PALP" evidence="5">
    <location>
        <begin position="21"/>
        <end position="307"/>
    </location>
</feature>
<evidence type="ECO:0000313" key="6">
    <source>
        <dbReference type="EMBL" id="AWI74124.1"/>
    </source>
</evidence>
<dbReference type="PANTHER" id="PTHR48078">
    <property type="entry name" value="THREONINE DEHYDRATASE, MITOCHONDRIAL-RELATED"/>
    <property type="match status" value="1"/>
</dbReference>
<evidence type="ECO:0000313" key="7">
    <source>
        <dbReference type="Proteomes" id="UP000244930"/>
    </source>
</evidence>
<name>A0A2U8GKZ3_9RHOO</name>
<dbReference type="Gene3D" id="3.40.50.1100">
    <property type="match status" value="2"/>
</dbReference>
<proteinExistence type="inferred from homology"/>
<dbReference type="KEGG" id="acom:CEW83_01855"/>
<dbReference type="FunFam" id="3.40.50.1100:FF:000005">
    <property type="entry name" value="Threonine dehydratase catabolic"/>
    <property type="match status" value="1"/>
</dbReference>
<dbReference type="InterPro" id="IPR000634">
    <property type="entry name" value="Ser/Thr_deHydtase_PyrdxlP-BS"/>
</dbReference>
<dbReference type="InterPro" id="IPR050147">
    <property type="entry name" value="Ser/Thr_Dehydratase"/>
</dbReference>
<dbReference type="SUPFAM" id="SSF53686">
    <property type="entry name" value="Tryptophan synthase beta subunit-like PLP-dependent enzymes"/>
    <property type="match status" value="1"/>
</dbReference>
<comment type="similarity">
    <text evidence="2">Belongs to the serine/threonine dehydratase family.</text>
</comment>
<evidence type="ECO:0000256" key="1">
    <source>
        <dbReference type="ARBA" id="ARBA00001933"/>
    </source>
</evidence>
<dbReference type="EMBL" id="CP022187">
    <property type="protein sequence ID" value="AWI74124.1"/>
    <property type="molecule type" value="Genomic_DNA"/>
</dbReference>
<reference evidence="6 7" key="1">
    <citation type="submission" date="2017-06" db="EMBL/GenBank/DDBJ databases">
        <title>Azoarcus.</title>
        <authorList>
            <person name="Woo J.-H."/>
            <person name="Kim H.-S."/>
        </authorList>
    </citation>
    <scope>NUCLEOTIDE SEQUENCE [LARGE SCALE GENOMIC DNA]</scope>
    <source>
        <strain evidence="6 7">TSPY31</strain>
    </source>
</reference>